<accession>A0A7L7KRM1</accession>
<protein>
    <submittedName>
        <fullName evidence="2">Methyltransferase domain-containing protein</fullName>
    </submittedName>
</protein>
<feature type="domain" description="Methyltransferase" evidence="1">
    <location>
        <begin position="41"/>
        <end position="163"/>
    </location>
</feature>
<dbReference type="InterPro" id="IPR029063">
    <property type="entry name" value="SAM-dependent_MTases_sf"/>
</dbReference>
<dbReference type="PANTHER" id="PTHR43861">
    <property type="entry name" value="TRANS-ACONITATE 2-METHYLTRANSFERASE-RELATED"/>
    <property type="match status" value="1"/>
</dbReference>
<evidence type="ECO:0000313" key="2">
    <source>
        <dbReference type="EMBL" id="QMS85235.1"/>
    </source>
</evidence>
<keyword evidence="3" id="KW-1185">Reference proteome</keyword>
<sequence>MNNQEQVTKYYDRFSKIYNLISSKRYYHKIRQFAINQLDIQKGDIILNVPCGTGVNFSYFNNYLQNSGKVIGIDLSDGMIRKAKKMIHKKEYTNFEIIKKDVTTLNESWRKSILNNEKFDLILCDLGLSGFPSWKSVIKNLYSLLKEDGKLVIFDFYIEEDTFRSKYIKFFGKGEVNRNIPEYVSSTYSDVTINQSFKKGDMFVATIIKTT</sequence>
<dbReference type="CDD" id="cd02440">
    <property type="entry name" value="AdoMet_MTases"/>
    <property type="match status" value="1"/>
</dbReference>
<dbReference type="SUPFAM" id="SSF53335">
    <property type="entry name" value="S-adenosyl-L-methionine-dependent methyltransferases"/>
    <property type="match status" value="1"/>
</dbReference>
<proteinExistence type="predicted"/>
<dbReference type="EMBL" id="CP048914">
    <property type="protein sequence ID" value="QMS85235.1"/>
    <property type="molecule type" value="Genomic_DNA"/>
</dbReference>
<dbReference type="Gene3D" id="3.40.50.150">
    <property type="entry name" value="Vaccinia Virus protein VP39"/>
    <property type="match status" value="1"/>
</dbReference>
<name>A0A7L7KRM1_9MOLU</name>
<dbReference type="GO" id="GO:0008168">
    <property type="term" value="F:methyltransferase activity"/>
    <property type="evidence" value="ECO:0007669"/>
    <property type="project" value="UniProtKB-KW"/>
</dbReference>
<dbReference type="AlphaFoldDB" id="A0A7L7KRM1"/>
<keyword evidence="2" id="KW-0489">Methyltransferase</keyword>
<evidence type="ECO:0000313" key="3">
    <source>
        <dbReference type="Proteomes" id="UP000514720"/>
    </source>
</evidence>
<gene>
    <name evidence="2" type="ORF">G4Z02_05560</name>
</gene>
<evidence type="ECO:0000259" key="1">
    <source>
        <dbReference type="Pfam" id="PF13847"/>
    </source>
</evidence>
<dbReference type="GO" id="GO:0032259">
    <property type="term" value="P:methylation"/>
    <property type="evidence" value="ECO:0007669"/>
    <property type="project" value="UniProtKB-KW"/>
</dbReference>
<keyword evidence="2" id="KW-0808">Transferase</keyword>
<dbReference type="Pfam" id="PF13847">
    <property type="entry name" value="Methyltransf_31"/>
    <property type="match status" value="1"/>
</dbReference>
<dbReference type="RefSeq" id="WP_258877017.1">
    <property type="nucleotide sequence ID" value="NZ_CP048914.1"/>
</dbReference>
<dbReference type="Proteomes" id="UP000514720">
    <property type="component" value="Chromosome"/>
</dbReference>
<dbReference type="KEGG" id="xcl:G4Z02_05560"/>
<organism evidence="2 3">
    <name type="scientific">Candidatus Xianfuyuplasma coldseepsis</name>
    <dbReference type="NCBI Taxonomy" id="2782163"/>
    <lineage>
        <taxon>Bacteria</taxon>
        <taxon>Bacillati</taxon>
        <taxon>Mycoplasmatota</taxon>
        <taxon>Mollicutes</taxon>
        <taxon>Candidatus Izemoplasmatales</taxon>
        <taxon>Candidatus Izemoplasmataceae</taxon>
        <taxon>Candidatus Xianfuyuplasma</taxon>
    </lineage>
</organism>
<dbReference type="InterPro" id="IPR025714">
    <property type="entry name" value="Methyltranfer_dom"/>
</dbReference>
<reference evidence="2 3" key="1">
    <citation type="submission" date="2020-02" db="EMBL/GenBank/DDBJ databases">
        <authorList>
            <person name="Zheng R.K."/>
            <person name="Sun C.M."/>
        </authorList>
    </citation>
    <scope>NUCLEOTIDE SEQUENCE [LARGE SCALE GENOMIC DNA]</scope>
    <source>
        <strain evidence="3">zrk13</strain>
    </source>
</reference>